<evidence type="ECO:0000313" key="1">
    <source>
        <dbReference type="EMBL" id="TCT34471.1"/>
    </source>
</evidence>
<reference evidence="1 2" key="1">
    <citation type="submission" date="2019-03" db="EMBL/GenBank/DDBJ databases">
        <title>Genomic analyses of the natural microbiome of Caenorhabditis elegans.</title>
        <authorList>
            <person name="Samuel B."/>
        </authorList>
    </citation>
    <scope>NUCLEOTIDE SEQUENCE [LARGE SCALE GENOMIC DNA]</scope>
    <source>
        <strain evidence="1 2">JUb102</strain>
    </source>
</reference>
<dbReference type="Proteomes" id="UP000295055">
    <property type="component" value="Unassembled WGS sequence"/>
</dbReference>
<dbReference type="RefSeq" id="WP_132496392.1">
    <property type="nucleotide sequence ID" value="NZ_SMAS01000005.1"/>
</dbReference>
<accession>A0A4R3NID8</accession>
<comment type="caution">
    <text evidence="1">The sequence shown here is derived from an EMBL/GenBank/DDBJ whole genome shotgun (WGS) entry which is preliminary data.</text>
</comment>
<protein>
    <submittedName>
        <fullName evidence="1">Uncharacterized protein</fullName>
    </submittedName>
</protein>
<evidence type="ECO:0000313" key="2">
    <source>
        <dbReference type="Proteomes" id="UP000295055"/>
    </source>
</evidence>
<sequence length="170" mass="19181">MKIIPLSAHNILRPSSVKSGTNTVSELVKQLRNVFNHQELFPQPKKPDYVEIDLSRLKNEKADNPNIEATAEYKKLLADTINEAKQSFIQATRQATWENAYMIEKSYSANGGAFSYAQQIANKSGKNVIGIIGEYTSQTKQKRIQQVLFKPQGKIQSILSNFGNFIFSKK</sequence>
<dbReference type="AlphaFoldDB" id="A0A4R3NID8"/>
<proteinExistence type="predicted"/>
<name>A0A4R3NID8_9GAMM</name>
<organism evidence="1 2">
    <name type="scientific">Providencia alcalifaciens</name>
    <dbReference type="NCBI Taxonomy" id="126385"/>
    <lineage>
        <taxon>Bacteria</taxon>
        <taxon>Pseudomonadati</taxon>
        <taxon>Pseudomonadota</taxon>
        <taxon>Gammaproteobacteria</taxon>
        <taxon>Enterobacterales</taxon>
        <taxon>Morganellaceae</taxon>
        <taxon>Providencia</taxon>
    </lineage>
</organism>
<dbReference type="OrthoDB" id="6465004at2"/>
<dbReference type="EMBL" id="SMAS01000005">
    <property type="protein sequence ID" value="TCT34471.1"/>
    <property type="molecule type" value="Genomic_DNA"/>
</dbReference>
<gene>
    <name evidence="1" type="ORF">EC835_105190</name>
</gene>